<dbReference type="Pfam" id="PF13414">
    <property type="entry name" value="TPR_11"/>
    <property type="match status" value="1"/>
</dbReference>
<dbReference type="PANTHER" id="PTHR44186">
    <property type="match status" value="1"/>
</dbReference>
<gene>
    <name evidence="7" type="ORF">EVOR1521_LOCUS7862</name>
</gene>
<dbReference type="PROSITE" id="PS50293">
    <property type="entry name" value="TPR_REGION"/>
    <property type="match status" value="1"/>
</dbReference>
<feature type="repeat" description="TPR" evidence="4">
    <location>
        <begin position="318"/>
        <end position="351"/>
    </location>
</feature>
<dbReference type="PANTHER" id="PTHR44186:SF1">
    <property type="entry name" value="BARDET-BIEDL SYNDROME 4 PROTEIN"/>
    <property type="match status" value="1"/>
</dbReference>
<feature type="compositionally biased region" description="Pro residues" evidence="5">
    <location>
        <begin position="982"/>
        <end position="991"/>
    </location>
</feature>
<evidence type="ECO:0000256" key="1">
    <source>
        <dbReference type="ARBA" id="ARBA00022737"/>
    </source>
</evidence>
<feature type="repeat" description="TPR" evidence="4">
    <location>
        <begin position="81"/>
        <end position="114"/>
    </location>
</feature>
<dbReference type="EMBL" id="CAUJNA010000651">
    <property type="protein sequence ID" value="CAJ1379692.1"/>
    <property type="molecule type" value="Genomic_DNA"/>
</dbReference>
<dbReference type="GO" id="GO:0004197">
    <property type="term" value="F:cysteine-type endopeptidase activity"/>
    <property type="evidence" value="ECO:0007669"/>
    <property type="project" value="InterPro"/>
</dbReference>
<protein>
    <recommendedName>
        <fullName evidence="6">Peptidase C14 caspase domain-containing protein</fullName>
    </recommendedName>
</protein>
<feature type="compositionally biased region" description="Basic and acidic residues" evidence="5">
    <location>
        <begin position="847"/>
        <end position="864"/>
    </location>
</feature>
<organism evidence="7 8">
    <name type="scientific">Effrenium voratum</name>
    <dbReference type="NCBI Taxonomy" id="2562239"/>
    <lineage>
        <taxon>Eukaryota</taxon>
        <taxon>Sar</taxon>
        <taxon>Alveolata</taxon>
        <taxon>Dinophyceae</taxon>
        <taxon>Suessiales</taxon>
        <taxon>Symbiodiniaceae</taxon>
        <taxon>Effrenium</taxon>
    </lineage>
</organism>
<dbReference type="GO" id="GO:0036064">
    <property type="term" value="C:ciliary basal body"/>
    <property type="evidence" value="ECO:0007669"/>
    <property type="project" value="TreeGrafter"/>
</dbReference>
<dbReference type="GO" id="GO:0061512">
    <property type="term" value="P:protein localization to cilium"/>
    <property type="evidence" value="ECO:0007669"/>
    <property type="project" value="TreeGrafter"/>
</dbReference>
<feature type="repeat" description="TPR" evidence="4">
    <location>
        <begin position="148"/>
        <end position="181"/>
    </location>
</feature>
<dbReference type="SMART" id="SM00028">
    <property type="entry name" value="TPR"/>
    <property type="match status" value="8"/>
</dbReference>
<keyword evidence="1" id="KW-0677">Repeat</keyword>
<dbReference type="InterPro" id="IPR019734">
    <property type="entry name" value="TPR_rpt"/>
</dbReference>
<dbReference type="InterPro" id="IPR011990">
    <property type="entry name" value="TPR-like_helical_dom_sf"/>
</dbReference>
<evidence type="ECO:0000256" key="3">
    <source>
        <dbReference type="ARBA" id="ARBA00023778"/>
    </source>
</evidence>
<feature type="domain" description="Peptidase C14 caspase" evidence="6">
    <location>
        <begin position="412"/>
        <end position="717"/>
    </location>
</feature>
<dbReference type="PROSITE" id="PS50005">
    <property type="entry name" value="TPR"/>
    <property type="match status" value="6"/>
</dbReference>
<evidence type="ECO:0000259" key="6">
    <source>
        <dbReference type="Pfam" id="PF00656"/>
    </source>
</evidence>
<proteinExistence type="inferred from homology"/>
<feature type="repeat" description="TPR" evidence="4">
    <location>
        <begin position="284"/>
        <end position="317"/>
    </location>
</feature>
<evidence type="ECO:0000256" key="5">
    <source>
        <dbReference type="SAM" id="MobiDB-lite"/>
    </source>
</evidence>
<dbReference type="InterPro" id="IPR011600">
    <property type="entry name" value="Pept_C14_caspase"/>
</dbReference>
<feature type="compositionally biased region" description="Pro residues" evidence="5">
    <location>
        <begin position="878"/>
        <end position="893"/>
    </location>
</feature>
<dbReference type="Proteomes" id="UP001178507">
    <property type="component" value="Unassembled WGS sequence"/>
</dbReference>
<evidence type="ECO:0000313" key="7">
    <source>
        <dbReference type="EMBL" id="CAJ1379692.1"/>
    </source>
</evidence>
<evidence type="ECO:0000313" key="8">
    <source>
        <dbReference type="Proteomes" id="UP001178507"/>
    </source>
</evidence>
<comment type="similarity">
    <text evidence="3">Belongs to the BBS4 family.</text>
</comment>
<dbReference type="GO" id="GO:0006508">
    <property type="term" value="P:proteolysis"/>
    <property type="evidence" value="ECO:0007669"/>
    <property type="project" value="InterPro"/>
</dbReference>
<dbReference type="GO" id="GO:0060271">
    <property type="term" value="P:cilium assembly"/>
    <property type="evidence" value="ECO:0007669"/>
    <property type="project" value="TreeGrafter"/>
</dbReference>
<evidence type="ECO:0000256" key="4">
    <source>
        <dbReference type="PROSITE-ProRule" id="PRU00339"/>
    </source>
</evidence>
<dbReference type="Gene3D" id="1.25.40.10">
    <property type="entry name" value="Tetratricopeptide repeat domain"/>
    <property type="match status" value="2"/>
</dbReference>
<dbReference type="Gene3D" id="3.40.50.1460">
    <property type="match status" value="1"/>
</dbReference>
<evidence type="ECO:0000256" key="2">
    <source>
        <dbReference type="ARBA" id="ARBA00022803"/>
    </source>
</evidence>
<feature type="repeat" description="TPR" evidence="4">
    <location>
        <begin position="182"/>
        <end position="215"/>
    </location>
</feature>
<sequence>MASKAPASKAGREKKNWLINLLYVRQEFKECMEVIEEQLRDSNGMCEYAIYVKALIKRQEGQVQESLQLFQAATCISPLNVYNLKQMGRSLYLLGKHRGAIEVYDEAQKISPDDWEIWHNKGLCHMYLRHYDSSIECFSKANAIQRHDVTFMQLGKVYALQEDYKSAIDVYTEALEFSPEHAELLTTLGILYLRMGENFKAFDYLGNALTHDPKNAKTILAAGSIIQDHSDMDVALIKYRVAAVHTPNSAQLWNNIGMCFFGKTKYVAAIACLKRALYLDPFEWIISYNLGLVHLNTGQFASAFHFFSASINLKPDFPSSYMYLAITLSRLDDFSNACSAYEKAIEMDSDHMFHLNFAITLFNHGDVAEAKRQFDLFNDSFQLLDEEQRNSDPEVNEQRQLLQRAAQTIMVKRALCVGCNYPSKAFGLAGAVNDAFLIAETLQAHMGFRHENICVLHDVYPGQKKSLKVEPAKCPTRVNILQQLQQMVRLARPGDVLFFSFSGYGLQVDDMDGYQDEGYDEAILPTDFVDGRDGDYSVICTNDIHDVLLGVPSNVVVTAVMDCDHATTLIDVGGTLDGSLVSGLKFSNFCGLKAHSAKMTLANHERDVWQEERARSVKARPRFQPVMEIDNPRKGRLPTRPAMSRSSGIAFCYSAAGHGQTAMELQMTLPGVDGQEPTIKQHGVLSWCFAKALEELSFDGTYFELKEEIQQQMRHVKDSALPRMDQEVLMTFAVPLSKPRTMKVLQPLGSMQTPDRGISTQSMRLAAPAVVPPPPPGFLAGGSAIASRQPSEDAPSVHARPPWSDLVHHNVEGREGSFKVQGVSYTPQRDVNGHRPPVPNSSAPADLLDKTQPNDRRCQARHADSFGQRSDPGQRQLPEPPPPPPLRSQPGKPPDVANWPQPGKAPDVANWPSPRSPTHGNHTPRHQTKHSQYPGQPRVEMEPGMPLAGLTAPNLFSGAGPPSLSFRVPGFGTLAPSQAMDKPPPPQPPWSSPLFTN</sequence>
<dbReference type="Pfam" id="PF13181">
    <property type="entry name" value="TPR_8"/>
    <property type="match status" value="2"/>
</dbReference>
<feature type="repeat" description="TPR" evidence="4">
    <location>
        <begin position="250"/>
        <end position="283"/>
    </location>
</feature>
<dbReference type="Pfam" id="PF13432">
    <property type="entry name" value="TPR_16"/>
    <property type="match status" value="1"/>
</dbReference>
<feature type="region of interest" description="Disordered" evidence="5">
    <location>
        <begin position="826"/>
        <end position="997"/>
    </location>
</feature>
<accession>A0AA36I297</accession>
<keyword evidence="2 4" id="KW-0802">TPR repeat</keyword>
<name>A0AA36I297_9DINO</name>
<comment type="caution">
    <text evidence="7">The sequence shown here is derived from an EMBL/GenBank/DDBJ whole genome shotgun (WGS) entry which is preliminary data.</text>
</comment>
<keyword evidence="8" id="KW-1185">Reference proteome</keyword>
<dbReference type="Pfam" id="PF00656">
    <property type="entry name" value="Peptidase_C14"/>
    <property type="match status" value="1"/>
</dbReference>
<dbReference type="AlphaFoldDB" id="A0AA36I297"/>
<dbReference type="SUPFAM" id="SSF48452">
    <property type="entry name" value="TPR-like"/>
    <property type="match status" value="2"/>
</dbReference>
<reference evidence="7" key="1">
    <citation type="submission" date="2023-08" db="EMBL/GenBank/DDBJ databases">
        <authorList>
            <person name="Chen Y."/>
            <person name="Shah S."/>
            <person name="Dougan E. K."/>
            <person name="Thang M."/>
            <person name="Chan C."/>
        </authorList>
    </citation>
    <scope>NUCLEOTIDE SEQUENCE</scope>
</reference>
<feature type="region of interest" description="Disordered" evidence="5">
    <location>
        <begin position="767"/>
        <end position="804"/>
    </location>
</feature>